<feature type="region of interest" description="Disordered" evidence="1">
    <location>
        <begin position="1"/>
        <end position="24"/>
    </location>
</feature>
<feature type="region of interest" description="Disordered" evidence="1">
    <location>
        <begin position="60"/>
        <end position="88"/>
    </location>
</feature>
<sequence length="88" mass="9239">MAMVFRQAAAASGTDTTKVPCHSRQSGGATALLAAGVDSTVVILHGRWRSDDFQRYTRYDQDSSAPVASRMASGAPVSGIGREPADIQ</sequence>
<name>A0A8J5IVC4_9STRA</name>
<dbReference type="Proteomes" id="UP000709295">
    <property type="component" value="Unassembled WGS sequence"/>
</dbReference>
<evidence type="ECO:0008006" key="4">
    <source>
        <dbReference type="Google" id="ProtNLM"/>
    </source>
</evidence>
<comment type="caution">
    <text evidence="2">The sequence shown here is derived from an EMBL/GenBank/DDBJ whole genome shotgun (WGS) entry which is preliminary data.</text>
</comment>
<proteinExistence type="predicted"/>
<gene>
    <name evidence="2" type="ORF">JG688_00015631</name>
</gene>
<evidence type="ECO:0000256" key="1">
    <source>
        <dbReference type="SAM" id="MobiDB-lite"/>
    </source>
</evidence>
<keyword evidence="3" id="KW-1185">Reference proteome</keyword>
<accession>A0A8J5IVC4</accession>
<dbReference type="EMBL" id="JAENGY010001735">
    <property type="protein sequence ID" value="KAG6947243.1"/>
    <property type="molecule type" value="Genomic_DNA"/>
</dbReference>
<protein>
    <recommendedName>
        <fullName evidence="4">Tyr recombinase domain-containing protein</fullName>
    </recommendedName>
</protein>
<evidence type="ECO:0000313" key="3">
    <source>
        <dbReference type="Proteomes" id="UP000709295"/>
    </source>
</evidence>
<reference evidence="2" key="1">
    <citation type="submission" date="2021-01" db="EMBL/GenBank/DDBJ databases">
        <title>Phytophthora aleatoria, a newly-described species from Pinus radiata is distinct from Phytophthora cactorum isolates based on comparative genomics.</title>
        <authorList>
            <person name="Mcdougal R."/>
            <person name="Panda P."/>
            <person name="Williams N."/>
            <person name="Studholme D.J."/>
        </authorList>
    </citation>
    <scope>NUCLEOTIDE SEQUENCE</scope>
    <source>
        <strain evidence="2">NZFS 4037</strain>
    </source>
</reference>
<evidence type="ECO:0000313" key="2">
    <source>
        <dbReference type="EMBL" id="KAG6947243.1"/>
    </source>
</evidence>
<organism evidence="2 3">
    <name type="scientific">Phytophthora aleatoria</name>
    <dbReference type="NCBI Taxonomy" id="2496075"/>
    <lineage>
        <taxon>Eukaryota</taxon>
        <taxon>Sar</taxon>
        <taxon>Stramenopiles</taxon>
        <taxon>Oomycota</taxon>
        <taxon>Peronosporomycetes</taxon>
        <taxon>Peronosporales</taxon>
        <taxon>Peronosporaceae</taxon>
        <taxon>Phytophthora</taxon>
    </lineage>
</organism>
<feature type="compositionally biased region" description="Polar residues" evidence="1">
    <location>
        <begin position="13"/>
        <end position="24"/>
    </location>
</feature>
<dbReference type="AlphaFoldDB" id="A0A8J5IVC4"/>